<name>A0ABY2E6S0_9MICO</name>
<proteinExistence type="predicted"/>
<evidence type="ECO:0000256" key="1">
    <source>
        <dbReference type="ARBA" id="ARBA00022679"/>
    </source>
</evidence>
<dbReference type="InterPro" id="IPR011611">
    <property type="entry name" value="PfkB_dom"/>
</dbReference>
<sequence length="399" mass="42683">MADSLLTMIYPTRPPGPAPVTPTLDVLLAGTVFFDLVFTGFPNAPAPGTEVWTEGMGSSPGGIANLAVATARLGLRTGLAAGFGDDLYGDWMWSVLRDQEHVDLSRSRRFHGWHTPVTVSLALDDDRSMVTHGHPAPEPITDLLSPPPRTRAVLADLGDREVRKASWWRDAAADGALVFADAGWDPEQRWDPQILTDLAHCHAFTPNADEAMGYTRTDTPEAALVALAEHVPLAVVTRGSRGVIAIDSSTGERAAAPSLRVGAIDPTGAGDVFAAALVLGTLRGWPLLKRLRFGVLCSALAVQQFGGSLAAPGWGDLTDWWRLTKEAAGAGDPNSRETVTHYGFMDDCLQGVDTRRVRRAEATIARFSDADVAIDEPVAQPSLRYPPPPPRPDAPPSTR</sequence>
<gene>
    <name evidence="5" type="ORF">EXU48_03285</name>
</gene>
<feature type="region of interest" description="Disordered" evidence="3">
    <location>
        <begin position="377"/>
        <end position="399"/>
    </location>
</feature>
<dbReference type="PROSITE" id="PS00584">
    <property type="entry name" value="PFKB_KINASES_2"/>
    <property type="match status" value="1"/>
</dbReference>
<dbReference type="EMBL" id="SMNA01000002">
    <property type="protein sequence ID" value="TDE97247.1"/>
    <property type="molecule type" value="Genomic_DNA"/>
</dbReference>
<dbReference type="Proteomes" id="UP000504882">
    <property type="component" value="Unassembled WGS sequence"/>
</dbReference>
<evidence type="ECO:0000313" key="6">
    <source>
        <dbReference type="Proteomes" id="UP000504882"/>
    </source>
</evidence>
<dbReference type="GO" id="GO:0016301">
    <property type="term" value="F:kinase activity"/>
    <property type="evidence" value="ECO:0007669"/>
    <property type="project" value="UniProtKB-KW"/>
</dbReference>
<dbReference type="SUPFAM" id="SSF53613">
    <property type="entry name" value="Ribokinase-like"/>
    <property type="match status" value="1"/>
</dbReference>
<accession>A0ABY2E6S0</accession>
<dbReference type="InterPro" id="IPR052562">
    <property type="entry name" value="Ketohexokinase-related"/>
</dbReference>
<dbReference type="PANTHER" id="PTHR42774:SF3">
    <property type="entry name" value="KETOHEXOKINASE"/>
    <property type="match status" value="1"/>
</dbReference>
<keyword evidence="6" id="KW-1185">Reference proteome</keyword>
<dbReference type="InterPro" id="IPR029056">
    <property type="entry name" value="Ribokinase-like"/>
</dbReference>
<feature type="domain" description="Carbohydrate kinase PfkB" evidence="4">
    <location>
        <begin position="56"/>
        <end position="309"/>
    </location>
</feature>
<evidence type="ECO:0000313" key="5">
    <source>
        <dbReference type="EMBL" id="TDE97247.1"/>
    </source>
</evidence>
<dbReference type="Pfam" id="PF00294">
    <property type="entry name" value="PfkB"/>
    <property type="match status" value="1"/>
</dbReference>
<dbReference type="CDD" id="cd01942">
    <property type="entry name" value="ribokinase_group_A"/>
    <property type="match status" value="1"/>
</dbReference>
<dbReference type="PANTHER" id="PTHR42774">
    <property type="entry name" value="PHOSPHOTRANSFERASE SYSTEM TRANSPORT PROTEIN"/>
    <property type="match status" value="1"/>
</dbReference>
<keyword evidence="1" id="KW-0808">Transferase</keyword>
<evidence type="ECO:0000259" key="4">
    <source>
        <dbReference type="Pfam" id="PF00294"/>
    </source>
</evidence>
<dbReference type="InterPro" id="IPR002173">
    <property type="entry name" value="Carboh/pur_kinase_PfkB_CS"/>
</dbReference>
<dbReference type="Gene3D" id="3.40.1190.20">
    <property type="match status" value="1"/>
</dbReference>
<evidence type="ECO:0000256" key="3">
    <source>
        <dbReference type="SAM" id="MobiDB-lite"/>
    </source>
</evidence>
<keyword evidence="2 5" id="KW-0418">Kinase</keyword>
<reference evidence="5 6" key="1">
    <citation type="submission" date="2019-03" db="EMBL/GenBank/DDBJ databases">
        <title>Genomic features of bacteria from cold environments.</title>
        <authorList>
            <person name="Shen L."/>
        </authorList>
    </citation>
    <scope>NUCLEOTIDE SEQUENCE [LARGE SCALE GENOMIC DNA]</scope>
    <source>
        <strain evidence="6">T3246-1</strain>
    </source>
</reference>
<protein>
    <submittedName>
        <fullName evidence="5">Carbohydrate kinase family protein</fullName>
    </submittedName>
</protein>
<feature type="compositionally biased region" description="Pro residues" evidence="3">
    <location>
        <begin position="384"/>
        <end position="399"/>
    </location>
</feature>
<comment type="caution">
    <text evidence="5">The sequence shown here is derived from an EMBL/GenBank/DDBJ whole genome shotgun (WGS) entry which is preliminary data.</text>
</comment>
<organism evidence="5 6">
    <name type="scientific">Occultella glacieicola</name>
    <dbReference type="NCBI Taxonomy" id="2518684"/>
    <lineage>
        <taxon>Bacteria</taxon>
        <taxon>Bacillati</taxon>
        <taxon>Actinomycetota</taxon>
        <taxon>Actinomycetes</taxon>
        <taxon>Micrococcales</taxon>
        <taxon>Ruaniaceae</taxon>
        <taxon>Occultella</taxon>
    </lineage>
</organism>
<evidence type="ECO:0000256" key="2">
    <source>
        <dbReference type="ARBA" id="ARBA00022777"/>
    </source>
</evidence>